<dbReference type="RefSeq" id="WP_172178225.1">
    <property type="nucleotide sequence ID" value="NZ_CASGIA010000038.1"/>
</dbReference>
<feature type="transmembrane region" description="Helical" evidence="8">
    <location>
        <begin position="782"/>
        <end position="803"/>
    </location>
</feature>
<dbReference type="Gene3D" id="1.10.10.60">
    <property type="entry name" value="Homeodomain-like"/>
    <property type="match status" value="1"/>
</dbReference>
<dbReference type="InterPro" id="IPR036097">
    <property type="entry name" value="HisK_dim/P_sf"/>
</dbReference>
<evidence type="ECO:0000256" key="6">
    <source>
        <dbReference type="PROSITE-ProRule" id="PRU00169"/>
    </source>
</evidence>
<gene>
    <name evidence="12" type="ORF">HPS55_04685</name>
</gene>
<dbReference type="CDD" id="cd00082">
    <property type="entry name" value="HisKA"/>
    <property type="match status" value="1"/>
</dbReference>
<dbReference type="InterPro" id="IPR036890">
    <property type="entry name" value="HATPase_C_sf"/>
</dbReference>
<evidence type="ECO:0000256" key="7">
    <source>
        <dbReference type="SAM" id="MobiDB-lite"/>
    </source>
</evidence>
<dbReference type="SMART" id="SM00387">
    <property type="entry name" value="HATPase_c"/>
    <property type="match status" value="1"/>
</dbReference>
<dbReference type="Pfam" id="PF00072">
    <property type="entry name" value="Response_reg"/>
    <property type="match status" value="1"/>
</dbReference>
<comment type="catalytic activity">
    <reaction evidence="1">
        <text>ATP + protein L-histidine = ADP + protein N-phospho-L-histidine.</text>
        <dbReference type="EC" id="2.7.13.3"/>
    </reaction>
</comment>
<dbReference type="Pfam" id="PF00512">
    <property type="entry name" value="HisKA"/>
    <property type="match status" value="1"/>
</dbReference>
<evidence type="ECO:0000259" key="9">
    <source>
        <dbReference type="PROSITE" id="PS01124"/>
    </source>
</evidence>
<dbReference type="Gene3D" id="1.10.287.130">
    <property type="match status" value="1"/>
</dbReference>
<keyword evidence="3 6" id="KW-0597">Phosphoprotein</keyword>
<dbReference type="InterPro" id="IPR011110">
    <property type="entry name" value="Reg_prop"/>
</dbReference>
<dbReference type="InterPro" id="IPR011006">
    <property type="entry name" value="CheY-like_superfamily"/>
</dbReference>
<dbReference type="SUPFAM" id="SSF52172">
    <property type="entry name" value="CheY-like"/>
    <property type="match status" value="1"/>
</dbReference>
<accession>A0ABX2ASU8</accession>
<sequence length="1358" mass="153426">MRYVLLILLTAISVISVNGESVDSPLVVEHIGLRDGLSNNFVTDITQDKHGFIWIGTEAGLNLFDGENFKLFSESNTELKGNSINALFYDDRLDKLWIGSKKGLDVLDCKTWKFEKLKLPENLGSINVVDFCRSAEGGIYIVNHYDFILHYDPNDNKYTIYRQEDLPGLPMSFRSIADDGQGKLYIGHANYGFSVVNLKTKKIENFIHEPGRINSLPGNNVKDIFIDRYKNIWLGTDCGLALFNPGAKNFSTFSHGSSDLGDLTAHNVYSIMESKDGLLWIGSDIGGVCILDIRDLSLSNSDRLKFTMLPYDGDRNGISSVNVHRVFQDTFGNIWIGNYSEGLDFISRTQPSFSLLPYYSTKYGRVKEKPVWSIYTDNDGNVWAGGENEIVLFDNGKIKRIYNLSTYLKGTRKYVCALVKINNEILFSSFEDGIFILDVNSGNVRQISTSIDRNYANRFAVMPDGKVLLGMQGGLFEYSGGQIYKLEKISAAISNLIPNGIEVDRQGKLWIGTYGNGIFIFDKEGNVKFHLDNAHGLSSNAVKQLYMDSRGWMWVAGQDGLSRIKDTGNPRSIVNYDYESGLNDIHIRALQEDSEGNIWFSTNNGLSKWNKDNSKIENYDYHDGLPHSSFMDRAACKAPDGNLYFGSLNGICMFNPEHFHDIEERIPVRIVECQSIITPKENMQNFMVDSNGENEIKIPYDMNSLRIIFSVPDYSQSRVVEYSYMVEGLDYGWIMAGREHEATLRNLSPGTYTFKVRVRLRNQDWNDANVSALKIIVTPPIWLTWYAKLFYLFVVVGIVYIIIRVYKHRLLLKSSLEMERRKSVDEQQLNNERLRFYTNITHELRTPLTLILGPLEDLVADRQLPDVYKKRIKTIHSSACRLLNLINQILEFRKTETQNRRLSVAKGQIVPIVTEIGLRYKELGHNERVSIELNIDNNIPDIYFDSDIIHTILNNLLSNAVKYTPEGSISLSTKNVSINGEDFVEIAVSDTGYGIEEKSLPHIFDRYYQVVGKHQASGTGIGLALVRALSDLHEGTLSVDSKVGKGTVFTFRLKVDNTYPTALHKENTNKPIAESEDTQADETSDKQPVILVVEDDEGIREYIDDSLQSKYRILTATNGKEGIVLARKHIPDVIISDIMMPVMDGMELCKLIKDDISTSHIPVILLTAKDSIQDKEAGYETGADSYLTKPFSARLLISRINNILESRKLLASIISANANGTNSGPETVIAETQEVKTYSQALRLSKLDEEFIQKFTKIVEDNLTLSELDMTYMQKSLNMSHSTLYRKIKGLTGMSGNEFIRKIKLKRGYELLKDGCNVSEAAYSCGFNDVGYFRNCFKDVYGMSPSQFIKTTSLKMDG</sequence>
<dbReference type="SUPFAM" id="SSF47384">
    <property type="entry name" value="Homodimeric domain of signal transducing histidine kinase"/>
    <property type="match status" value="1"/>
</dbReference>
<protein>
    <recommendedName>
        <fullName evidence="2">histidine kinase</fullName>
        <ecNumber evidence="2">2.7.13.3</ecNumber>
    </recommendedName>
</protein>
<dbReference type="PROSITE" id="PS01124">
    <property type="entry name" value="HTH_ARAC_FAMILY_2"/>
    <property type="match status" value="1"/>
</dbReference>
<dbReference type="CDD" id="cd17574">
    <property type="entry name" value="REC_OmpR"/>
    <property type="match status" value="1"/>
</dbReference>
<dbReference type="Pfam" id="PF12833">
    <property type="entry name" value="HTH_18"/>
    <property type="match status" value="1"/>
</dbReference>
<evidence type="ECO:0000313" key="12">
    <source>
        <dbReference type="EMBL" id="NPE13631.1"/>
    </source>
</evidence>
<dbReference type="SUPFAM" id="SSF63829">
    <property type="entry name" value="Calcium-dependent phosphotriesterase"/>
    <property type="match status" value="3"/>
</dbReference>
<name>A0ABX2ASU8_9BACT</name>
<dbReference type="Gene3D" id="3.30.565.10">
    <property type="entry name" value="Histidine kinase-like ATPase, C-terminal domain"/>
    <property type="match status" value="1"/>
</dbReference>
<dbReference type="Pfam" id="PF07494">
    <property type="entry name" value="Reg_prop"/>
    <property type="match status" value="5"/>
</dbReference>
<dbReference type="Gene3D" id="2.130.10.10">
    <property type="entry name" value="YVTN repeat-like/Quinoprotein amine dehydrogenase"/>
    <property type="match status" value="2"/>
</dbReference>
<dbReference type="PANTHER" id="PTHR43547">
    <property type="entry name" value="TWO-COMPONENT HISTIDINE KINASE"/>
    <property type="match status" value="1"/>
</dbReference>
<dbReference type="InterPro" id="IPR003661">
    <property type="entry name" value="HisK_dim/P_dom"/>
</dbReference>
<dbReference type="SMART" id="SM00448">
    <property type="entry name" value="REC"/>
    <property type="match status" value="1"/>
</dbReference>
<dbReference type="EC" id="2.7.13.3" evidence="2"/>
<evidence type="ECO:0000256" key="5">
    <source>
        <dbReference type="ARBA" id="ARBA00023163"/>
    </source>
</evidence>
<feature type="domain" description="Response regulatory" evidence="11">
    <location>
        <begin position="1089"/>
        <end position="1204"/>
    </location>
</feature>
<evidence type="ECO:0000313" key="13">
    <source>
        <dbReference type="Proteomes" id="UP001193734"/>
    </source>
</evidence>
<dbReference type="EMBL" id="JABKKE010000005">
    <property type="protein sequence ID" value="NPE13631.1"/>
    <property type="molecule type" value="Genomic_DNA"/>
</dbReference>
<dbReference type="Gene3D" id="3.40.50.2300">
    <property type="match status" value="1"/>
</dbReference>
<dbReference type="InterPro" id="IPR018060">
    <property type="entry name" value="HTH_AraC"/>
</dbReference>
<keyword evidence="8" id="KW-0472">Membrane</keyword>
<dbReference type="SMART" id="SM00388">
    <property type="entry name" value="HisKA"/>
    <property type="match status" value="1"/>
</dbReference>
<organism evidence="12 13">
    <name type="scientific">Xylanibacter rodentium</name>
    <dbReference type="NCBI Taxonomy" id="2736289"/>
    <lineage>
        <taxon>Bacteria</taxon>
        <taxon>Pseudomonadati</taxon>
        <taxon>Bacteroidota</taxon>
        <taxon>Bacteroidia</taxon>
        <taxon>Bacteroidales</taxon>
        <taxon>Prevotellaceae</taxon>
        <taxon>Xylanibacter</taxon>
    </lineage>
</organism>
<keyword evidence="8" id="KW-0812">Transmembrane</keyword>
<dbReference type="SUPFAM" id="SSF46689">
    <property type="entry name" value="Homeodomain-like"/>
    <property type="match status" value="1"/>
</dbReference>
<evidence type="ECO:0000256" key="2">
    <source>
        <dbReference type="ARBA" id="ARBA00012438"/>
    </source>
</evidence>
<reference evidence="12 13" key="1">
    <citation type="submission" date="2020-05" db="EMBL/GenBank/DDBJ databases">
        <title>Distinct polysaccharide utilization as determinants for interspecies competition between intestinal Prevotella spp.</title>
        <authorList>
            <person name="Galvez E.J.C."/>
            <person name="Iljazovic A."/>
            <person name="Strowig T."/>
        </authorList>
    </citation>
    <scope>NUCLEOTIDE SEQUENCE [LARGE SCALE GENOMIC DNA]</scope>
    <source>
        <strain evidence="12 13">PROD</strain>
    </source>
</reference>
<dbReference type="InterPro" id="IPR005467">
    <property type="entry name" value="His_kinase_dom"/>
</dbReference>
<dbReference type="Pfam" id="PF02518">
    <property type="entry name" value="HATPase_c"/>
    <property type="match status" value="1"/>
</dbReference>
<evidence type="ECO:0000259" key="11">
    <source>
        <dbReference type="PROSITE" id="PS50110"/>
    </source>
</evidence>
<dbReference type="InterPro" id="IPR001789">
    <property type="entry name" value="Sig_transdc_resp-reg_receiver"/>
</dbReference>
<keyword evidence="5" id="KW-0804">Transcription</keyword>
<dbReference type="CDD" id="cd00063">
    <property type="entry name" value="FN3"/>
    <property type="match status" value="1"/>
</dbReference>
<dbReference type="PANTHER" id="PTHR43547:SF2">
    <property type="entry name" value="HYBRID SIGNAL TRANSDUCTION HISTIDINE KINASE C"/>
    <property type="match status" value="1"/>
</dbReference>
<dbReference type="InterPro" id="IPR009057">
    <property type="entry name" value="Homeodomain-like_sf"/>
</dbReference>
<dbReference type="SMART" id="SM00342">
    <property type="entry name" value="HTH_ARAC"/>
    <property type="match status" value="1"/>
</dbReference>
<feature type="domain" description="Histidine kinase" evidence="10">
    <location>
        <begin position="839"/>
        <end position="1057"/>
    </location>
</feature>
<dbReference type="Pfam" id="PF07495">
    <property type="entry name" value="Y_Y_Y"/>
    <property type="match status" value="1"/>
</dbReference>
<proteinExistence type="predicted"/>
<feature type="region of interest" description="Disordered" evidence="7">
    <location>
        <begin position="1064"/>
        <end position="1085"/>
    </location>
</feature>
<comment type="caution">
    <text evidence="12">The sequence shown here is derived from an EMBL/GenBank/DDBJ whole genome shotgun (WGS) entry which is preliminary data.</text>
</comment>
<dbReference type="InterPro" id="IPR011123">
    <property type="entry name" value="Y_Y_Y"/>
</dbReference>
<dbReference type="Proteomes" id="UP001193734">
    <property type="component" value="Unassembled WGS sequence"/>
</dbReference>
<keyword evidence="4" id="KW-0805">Transcription regulation</keyword>
<dbReference type="InterPro" id="IPR004358">
    <property type="entry name" value="Sig_transdc_His_kin-like_C"/>
</dbReference>
<dbReference type="InterPro" id="IPR003594">
    <property type="entry name" value="HATPase_dom"/>
</dbReference>
<feature type="domain" description="HTH araC/xylS-type" evidence="9">
    <location>
        <begin position="1253"/>
        <end position="1351"/>
    </location>
</feature>
<evidence type="ECO:0000256" key="4">
    <source>
        <dbReference type="ARBA" id="ARBA00023015"/>
    </source>
</evidence>
<dbReference type="GeneID" id="82157057"/>
<evidence type="ECO:0000259" key="10">
    <source>
        <dbReference type="PROSITE" id="PS50109"/>
    </source>
</evidence>
<evidence type="ECO:0000256" key="3">
    <source>
        <dbReference type="ARBA" id="ARBA00022553"/>
    </source>
</evidence>
<dbReference type="PROSITE" id="PS50109">
    <property type="entry name" value="HIS_KIN"/>
    <property type="match status" value="1"/>
</dbReference>
<keyword evidence="13" id="KW-1185">Reference proteome</keyword>
<dbReference type="Gene3D" id="2.60.40.10">
    <property type="entry name" value="Immunoglobulins"/>
    <property type="match status" value="1"/>
</dbReference>
<dbReference type="InterPro" id="IPR003961">
    <property type="entry name" value="FN3_dom"/>
</dbReference>
<dbReference type="InterPro" id="IPR015943">
    <property type="entry name" value="WD40/YVTN_repeat-like_dom_sf"/>
</dbReference>
<dbReference type="PROSITE" id="PS50110">
    <property type="entry name" value="RESPONSE_REGULATORY"/>
    <property type="match status" value="1"/>
</dbReference>
<dbReference type="SUPFAM" id="SSF55874">
    <property type="entry name" value="ATPase domain of HSP90 chaperone/DNA topoisomerase II/histidine kinase"/>
    <property type="match status" value="1"/>
</dbReference>
<dbReference type="InterPro" id="IPR013783">
    <property type="entry name" value="Ig-like_fold"/>
</dbReference>
<evidence type="ECO:0000256" key="1">
    <source>
        <dbReference type="ARBA" id="ARBA00000085"/>
    </source>
</evidence>
<keyword evidence="8" id="KW-1133">Transmembrane helix</keyword>
<evidence type="ECO:0000256" key="8">
    <source>
        <dbReference type="SAM" id="Phobius"/>
    </source>
</evidence>
<feature type="modified residue" description="4-aspartylphosphate" evidence="6">
    <location>
        <position position="1137"/>
    </location>
</feature>
<dbReference type="PRINTS" id="PR00344">
    <property type="entry name" value="BCTRLSENSOR"/>
</dbReference>